<evidence type="ECO:0000313" key="7">
    <source>
        <dbReference type="Proteomes" id="UP001596472"/>
    </source>
</evidence>
<protein>
    <submittedName>
        <fullName evidence="6">Creatininase family protein</fullName>
    </submittedName>
</protein>
<keyword evidence="7" id="KW-1185">Reference proteome</keyword>
<evidence type="ECO:0000256" key="1">
    <source>
        <dbReference type="ARBA" id="ARBA00001947"/>
    </source>
</evidence>
<evidence type="ECO:0000256" key="5">
    <source>
        <dbReference type="ARBA" id="ARBA00024029"/>
    </source>
</evidence>
<organism evidence="6 7">
    <name type="scientific">Haloferula chungangensis</name>
    <dbReference type="NCBI Taxonomy" id="1048331"/>
    <lineage>
        <taxon>Bacteria</taxon>
        <taxon>Pseudomonadati</taxon>
        <taxon>Verrucomicrobiota</taxon>
        <taxon>Verrucomicrobiia</taxon>
        <taxon>Verrucomicrobiales</taxon>
        <taxon>Verrucomicrobiaceae</taxon>
        <taxon>Haloferula</taxon>
    </lineage>
</organism>
<dbReference type="SUPFAM" id="SSF102215">
    <property type="entry name" value="Creatininase"/>
    <property type="match status" value="1"/>
</dbReference>
<dbReference type="EMBL" id="JBHTBS010000003">
    <property type="protein sequence ID" value="MFC7336962.1"/>
    <property type="molecule type" value="Genomic_DNA"/>
</dbReference>
<comment type="caution">
    <text evidence="6">The sequence shown here is derived from an EMBL/GenBank/DDBJ whole genome shotgun (WGS) entry which is preliminary data.</text>
</comment>
<dbReference type="InterPro" id="IPR024087">
    <property type="entry name" value="Creatininase-like_sf"/>
</dbReference>
<evidence type="ECO:0000256" key="2">
    <source>
        <dbReference type="ARBA" id="ARBA00022723"/>
    </source>
</evidence>
<gene>
    <name evidence="6" type="ORF">ACFQY0_07215</name>
</gene>
<dbReference type="PANTHER" id="PTHR35005">
    <property type="entry name" value="3-DEHYDRO-SCYLLO-INOSOSE HYDROLASE"/>
    <property type="match status" value="1"/>
</dbReference>
<keyword evidence="3" id="KW-0378">Hydrolase</keyword>
<dbReference type="PANTHER" id="PTHR35005:SF1">
    <property type="entry name" value="2-AMINO-5-FORMYLAMINO-6-RIBOSYLAMINOPYRIMIDIN-4(3H)-ONE 5'-MONOPHOSPHATE DEFORMYLASE"/>
    <property type="match status" value="1"/>
</dbReference>
<dbReference type="RefSeq" id="WP_379710825.1">
    <property type="nucleotide sequence ID" value="NZ_JBHTBS010000003.1"/>
</dbReference>
<evidence type="ECO:0000256" key="4">
    <source>
        <dbReference type="ARBA" id="ARBA00022833"/>
    </source>
</evidence>
<dbReference type="Proteomes" id="UP001596472">
    <property type="component" value="Unassembled WGS sequence"/>
</dbReference>
<keyword evidence="4" id="KW-0862">Zinc</keyword>
<dbReference type="Pfam" id="PF02633">
    <property type="entry name" value="Creatininase"/>
    <property type="match status" value="1"/>
</dbReference>
<dbReference type="Gene3D" id="3.40.50.10310">
    <property type="entry name" value="Creatininase"/>
    <property type="match status" value="1"/>
</dbReference>
<evidence type="ECO:0000313" key="6">
    <source>
        <dbReference type="EMBL" id="MFC7336962.1"/>
    </source>
</evidence>
<proteinExistence type="inferred from homology"/>
<name>A0ABW2L619_9BACT</name>
<keyword evidence="2" id="KW-0479">Metal-binding</keyword>
<evidence type="ECO:0000256" key="3">
    <source>
        <dbReference type="ARBA" id="ARBA00022801"/>
    </source>
</evidence>
<accession>A0ABW2L619</accession>
<dbReference type="InterPro" id="IPR003785">
    <property type="entry name" value="Creatininase/forma_Hydrolase"/>
</dbReference>
<comment type="similarity">
    <text evidence="5">Belongs to the creatininase superfamily.</text>
</comment>
<sequence length="268" mass="29654">MRDSSNKSAVILENQNWSEISKLQKEHGGMLLLPMGATEQHGPHLPVAMDTLLVEKLCQKVSARTGVPVMSALRYTVSQGHTPKWPGTFSLRHETFIAVLRELAGWAEATGWKRLLLVNSHFGNDAPARVAVDQLRLELMGRLQVGLVHVFQLNDEIWRSYTDDAGDLHANRAETSLMLHLCPELVDRAAMQTSDDPDRTVETVFSYPVAQTSLNGVTGRPSDATQEEGKALFSAMVEAMIRKVASGVREEPPLPTSEWGNLASIRYD</sequence>
<reference evidence="7" key="1">
    <citation type="journal article" date="2019" name="Int. J. Syst. Evol. Microbiol.">
        <title>The Global Catalogue of Microorganisms (GCM) 10K type strain sequencing project: providing services to taxonomists for standard genome sequencing and annotation.</title>
        <authorList>
            <consortium name="The Broad Institute Genomics Platform"/>
            <consortium name="The Broad Institute Genome Sequencing Center for Infectious Disease"/>
            <person name="Wu L."/>
            <person name="Ma J."/>
        </authorList>
    </citation>
    <scope>NUCLEOTIDE SEQUENCE [LARGE SCALE GENOMIC DNA]</scope>
    <source>
        <strain evidence="7">CGMCC 4.1467</strain>
    </source>
</reference>
<comment type="cofactor">
    <cofactor evidence="1">
        <name>Zn(2+)</name>
        <dbReference type="ChEBI" id="CHEBI:29105"/>
    </cofactor>
</comment>